<dbReference type="OrthoDB" id="951410at2"/>
<dbReference type="PANTHER" id="PTHR34406:SF1">
    <property type="entry name" value="PROTEIN YCEI"/>
    <property type="match status" value="1"/>
</dbReference>
<proteinExistence type="predicted"/>
<dbReference type="SUPFAM" id="SSF101874">
    <property type="entry name" value="YceI-like"/>
    <property type="match status" value="1"/>
</dbReference>
<accession>A0A4Q0XEM9</accession>
<dbReference type="Gene3D" id="2.40.128.110">
    <property type="entry name" value="Lipid/polyisoprenoid-binding, YceI-like"/>
    <property type="match status" value="1"/>
</dbReference>
<protein>
    <submittedName>
        <fullName evidence="2">YceI family protein</fullName>
    </submittedName>
</protein>
<dbReference type="InterPro" id="IPR036761">
    <property type="entry name" value="TTHA0802/YceI-like_sf"/>
</dbReference>
<name>A0A4Q0XEM9_9FLAO</name>
<dbReference type="EMBL" id="SDDZ01000007">
    <property type="protein sequence ID" value="RXJ49460.1"/>
    <property type="molecule type" value="Genomic_DNA"/>
</dbReference>
<dbReference type="Proteomes" id="UP000289792">
    <property type="component" value="Unassembled WGS sequence"/>
</dbReference>
<evidence type="ECO:0000259" key="1">
    <source>
        <dbReference type="SMART" id="SM00867"/>
    </source>
</evidence>
<evidence type="ECO:0000313" key="2">
    <source>
        <dbReference type="EMBL" id="RXJ49460.1"/>
    </source>
</evidence>
<reference evidence="2 3" key="1">
    <citation type="submission" date="2019-01" db="EMBL/GenBank/DDBJ databases">
        <title>Genome sequence of the Antarctic species Gelidibacter gilvus ACAM 158(T).</title>
        <authorList>
            <person name="Bowman J.P."/>
        </authorList>
    </citation>
    <scope>NUCLEOTIDE SEQUENCE [LARGE SCALE GENOMIC DNA]</scope>
    <source>
        <strain evidence="2 3">IC158</strain>
    </source>
</reference>
<dbReference type="PANTHER" id="PTHR34406">
    <property type="entry name" value="PROTEIN YCEI"/>
    <property type="match status" value="1"/>
</dbReference>
<gene>
    <name evidence="2" type="ORF">ESZ48_12685</name>
</gene>
<dbReference type="SMART" id="SM00867">
    <property type="entry name" value="YceI"/>
    <property type="match status" value="1"/>
</dbReference>
<feature type="domain" description="Lipid/polyisoprenoid-binding YceI-like" evidence="1">
    <location>
        <begin position="21"/>
        <end position="184"/>
    </location>
</feature>
<comment type="caution">
    <text evidence="2">The sequence shown here is derived from an EMBL/GenBank/DDBJ whole genome shotgun (WGS) entry which is preliminary data.</text>
</comment>
<evidence type="ECO:0000313" key="3">
    <source>
        <dbReference type="Proteomes" id="UP000289792"/>
    </source>
</evidence>
<dbReference type="AlphaFoldDB" id="A0A4Q0XEM9"/>
<dbReference type="RefSeq" id="WP_129017861.1">
    <property type="nucleotide sequence ID" value="NZ_SDDZ01000007.1"/>
</dbReference>
<organism evidence="2 3">
    <name type="scientific">Gelidibacter gilvus</name>
    <dbReference type="NCBI Taxonomy" id="59602"/>
    <lineage>
        <taxon>Bacteria</taxon>
        <taxon>Pseudomonadati</taxon>
        <taxon>Bacteroidota</taxon>
        <taxon>Flavobacteriia</taxon>
        <taxon>Flavobacteriales</taxon>
        <taxon>Flavobacteriaceae</taxon>
        <taxon>Gelidibacter</taxon>
    </lineage>
</organism>
<dbReference type="InterPro" id="IPR007372">
    <property type="entry name" value="Lipid/polyisoprenoid-bd_YceI"/>
</dbReference>
<keyword evidence="3" id="KW-1185">Reference proteome</keyword>
<dbReference type="Pfam" id="PF04264">
    <property type="entry name" value="YceI"/>
    <property type="match status" value="1"/>
</dbReference>
<sequence>MNSTLILAMAFAASSFITTIDKKVDVVNSKITWKGHKVTGEHDGYIILQKGALKFDDKNQLTGGSFVMDMPTLTVTDLEGESKGKLEAHLKSDDFFSTDKHTAATFVITNVSGKDGKHKVTGDLTIKGITNPNTFDMVVSGNTATADLKVDRTKYDIKFRSASFFDGLKDKAIYDNFDLNVNLKF</sequence>